<feature type="transmembrane region" description="Helical" evidence="6">
    <location>
        <begin position="417"/>
        <end position="439"/>
    </location>
</feature>
<organism evidence="7 8">
    <name type="scientific">Aerosakkonema funiforme FACHB-1375</name>
    <dbReference type="NCBI Taxonomy" id="2949571"/>
    <lineage>
        <taxon>Bacteria</taxon>
        <taxon>Bacillati</taxon>
        <taxon>Cyanobacteriota</taxon>
        <taxon>Cyanophyceae</taxon>
        <taxon>Oscillatoriophycideae</taxon>
        <taxon>Aerosakkonematales</taxon>
        <taxon>Aerosakkonemataceae</taxon>
        <taxon>Aerosakkonema</taxon>
    </lineage>
</organism>
<feature type="transmembrane region" description="Helical" evidence="6">
    <location>
        <begin position="445"/>
        <end position="462"/>
    </location>
</feature>
<keyword evidence="4 6" id="KW-1133">Transmembrane helix</keyword>
<evidence type="ECO:0000256" key="6">
    <source>
        <dbReference type="SAM" id="Phobius"/>
    </source>
</evidence>
<dbReference type="Proteomes" id="UP000641646">
    <property type="component" value="Unassembled WGS sequence"/>
</dbReference>
<name>A0A926ZJ00_9CYAN</name>
<comment type="caution">
    <text evidence="7">The sequence shown here is derived from an EMBL/GenBank/DDBJ whole genome shotgun (WGS) entry which is preliminary data.</text>
</comment>
<keyword evidence="3 6" id="KW-0812">Transmembrane</keyword>
<evidence type="ECO:0000313" key="8">
    <source>
        <dbReference type="Proteomes" id="UP000641646"/>
    </source>
</evidence>
<keyword evidence="8" id="KW-1185">Reference proteome</keyword>
<feature type="transmembrane region" description="Helical" evidence="6">
    <location>
        <begin position="377"/>
        <end position="397"/>
    </location>
</feature>
<protein>
    <submittedName>
        <fullName evidence="7">APC family permease</fullName>
    </submittedName>
</protein>
<dbReference type="PANTHER" id="PTHR42770">
    <property type="entry name" value="AMINO ACID TRANSPORTER-RELATED"/>
    <property type="match status" value="1"/>
</dbReference>
<sequence length="484" mass="52567">MKRTIDWKQTFWITAGLLPSILISIGPVVAVVGTPSILIWTLSTLIGFAQLFLYAELAAIFPNKTGGAAVYAAVAWLRYGKIFAPINVWCYWITWSSALAVTAALAGNYIVNGFFAGTPLANFSITLLDLSAILPGIKFKLDAIILCSAAIMLVAFYLQHRGLLQTARIQFALALLSIIPLFLLTIVPLLTGKIDLTHFTPFIPKDTTSWSSAAAFTLLMGGMFMAGYITYGAEIAVCYVSEFKDPARDGIRAIILIGVTAAVSFVIFPFTFLGALGMENVTDPAFAAGDPQAAVVKLAAIAFGTGSGKLLTLMLILAMVLGIVTAMSSSSRTLYQAAVDGLFPKFLGTLNHHGVPVAAMWADLIFNLVLLTLGNPIFVVAACSVAYFICICMDLNAVWMLRQQRPSQPRSFRAPDWLVYGGIPVLTVLNLSFMFFGANVFDPNALWYGLGAILFIFPIFFYRHYLVDKGVWPESAQKHFDISE</sequence>
<dbReference type="InterPro" id="IPR050367">
    <property type="entry name" value="APC_superfamily"/>
</dbReference>
<feature type="transmembrane region" description="Helical" evidence="6">
    <location>
        <begin position="37"/>
        <end position="61"/>
    </location>
</feature>
<dbReference type="PANTHER" id="PTHR42770:SF11">
    <property type="entry name" value="INNER MEMBRANE TRANSPORT PROTEIN YBAT"/>
    <property type="match status" value="1"/>
</dbReference>
<feature type="transmembrane region" description="Helical" evidence="6">
    <location>
        <begin position="143"/>
        <end position="159"/>
    </location>
</feature>
<dbReference type="PIRSF" id="PIRSF006060">
    <property type="entry name" value="AA_transporter"/>
    <property type="match status" value="1"/>
</dbReference>
<keyword evidence="5 6" id="KW-0472">Membrane</keyword>
<dbReference type="Gene3D" id="1.20.1740.10">
    <property type="entry name" value="Amino acid/polyamine transporter I"/>
    <property type="match status" value="1"/>
</dbReference>
<evidence type="ECO:0000256" key="2">
    <source>
        <dbReference type="ARBA" id="ARBA00022475"/>
    </source>
</evidence>
<dbReference type="GO" id="GO:0005886">
    <property type="term" value="C:plasma membrane"/>
    <property type="evidence" value="ECO:0007669"/>
    <property type="project" value="UniProtKB-SubCell"/>
</dbReference>
<comment type="subcellular location">
    <subcellularLocation>
        <location evidence="1">Cell membrane</location>
        <topology evidence="1">Multi-pass membrane protein</topology>
    </subcellularLocation>
</comment>
<evidence type="ECO:0000256" key="4">
    <source>
        <dbReference type="ARBA" id="ARBA00022989"/>
    </source>
</evidence>
<evidence type="ECO:0000256" key="5">
    <source>
        <dbReference type="ARBA" id="ARBA00023136"/>
    </source>
</evidence>
<feature type="transmembrane region" description="Helical" evidence="6">
    <location>
        <begin position="12"/>
        <end position="31"/>
    </location>
</feature>
<feature type="transmembrane region" description="Helical" evidence="6">
    <location>
        <begin position="310"/>
        <end position="329"/>
    </location>
</feature>
<feature type="transmembrane region" description="Helical" evidence="6">
    <location>
        <begin position="254"/>
        <end position="276"/>
    </location>
</feature>
<keyword evidence="2" id="KW-1003">Cell membrane</keyword>
<evidence type="ECO:0000256" key="1">
    <source>
        <dbReference type="ARBA" id="ARBA00004651"/>
    </source>
</evidence>
<evidence type="ECO:0000256" key="3">
    <source>
        <dbReference type="ARBA" id="ARBA00022692"/>
    </source>
</evidence>
<reference evidence="7" key="2">
    <citation type="submission" date="2020-08" db="EMBL/GenBank/DDBJ databases">
        <authorList>
            <person name="Chen M."/>
            <person name="Teng W."/>
            <person name="Zhao L."/>
            <person name="Hu C."/>
            <person name="Zhou Y."/>
            <person name="Han B."/>
            <person name="Song L."/>
            <person name="Shu W."/>
        </authorList>
    </citation>
    <scope>NUCLEOTIDE SEQUENCE</scope>
    <source>
        <strain evidence="7">FACHB-1375</strain>
    </source>
</reference>
<dbReference type="AlphaFoldDB" id="A0A926ZJ00"/>
<dbReference type="GO" id="GO:0022857">
    <property type="term" value="F:transmembrane transporter activity"/>
    <property type="evidence" value="ECO:0007669"/>
    <property type="project" value="InterPro"/>
</dbReference>
<feature type="transmembrane region" description="Helical" evidence="6">
    <location>
        <begin position="350"/>
        <end position="371"/>
    </location>
</feature>
<gene>
    <name evidence="7" type="ORF">H6G03_28760</name>
</gene>
<feature type="transmembrane region" description="Helical" evidence="6">
    <location>
        <begin position="92"/>
        <end position="111"/>
    </location>
</feature>
<accession>A0A926ZJ00</accession>
<feature type="transmembrane region" description="Helical" evidence="6">
    <location>
        <begin position="210"/>
        <end position="233"/>
    </location>
</feature>
<evidence type="ECO:0000313" key="7">
    <source>
        <dbReference type="EMBL" id="MBD2185018.1"/>
    </source>
</evidence>
<proteinExistence type="predicted"/>
<dbReference type="InterPro" id="IPR002293">
    <property type="entry name" value="AA/rel_permease1"/>
</dbReference>
<dbReference type="EMBL" id="JACJPW010000103">
    <property type="protein sequence ID" value="MBD2185018.1"/>
    <property type="molecule type" value="Genomic_DNA"/>
</dbReference>
<dbReference type="RefSeq" id="WP_190472553.1">
    <property type="nucleotide sequence ID" value="NZ_JACJPW010000103.1"/>
</dbReference>
<dbReference type="Pfam" id="PF13520">
    <property type="entry name" value="AA_permease_2"/>
    <property type="match status" value="1"/>
</dbReference>
<reference evidence="7" key="1">
    <citation type="journal article" date="2015" name="ISME J.">
        <title>Draft Genome Sequence of Streptomyces incarnatus NRRL8089, which Produces the Nucleoside Antibiotic Sinefungin.</title>
        <authorList>
            <person name="Oshima K."/>
            <person name="Hattori M."/>
            <person name="Shimizu H."/>
            <person name="Fukuda K."/>
            <person name="Nemoto M."/>
            <person name="Inagaki K."/>
            <person name="Tamura T."/>
        </authorList>
    </citation>
    <scope>NUCLEOTIDE SEQUENCE</scope>
    <source>
        <strain evidence="7">FACHB-1375</strain>
    </source>
</reference>
<feature type="transmembrane region" description="Helical" evidence="6">
    <location>
        <begin position="171"/>
        <end position="190"/>
    </location>
</feature>